<gene>
    <name evidence="9" type="ORF">A11Q_1470</name>
</gene>
<evidence type="ECO:0000256" key="1">
    <source>
        <dbReference type="ARBA" id="ARBA00004141"/>
    </source>
</evidence>
<evidence type="ECO:0000313" key="9">
    <source>
        <dbReference type="EMBL" id="AGH95686.1"/>
    </source>
</evidence>
<dbReference type="GO" id="GO:0016757">
    <property type="term" value="F:glycosyltransferase activity"/>
    <property type="evidence" value="ECO:0007669"/>
    <property type="project" value="UniProtKB-KW"/>
</dbReference>
<evidence type="ECO:0000256" key="7">
    <source>
        <dbReference type="SAM" id="Phobius"/>
    </source>
</evidence>
<proteinExistence type="predicted"/>
<dbReference type="STRING" id="1184267.A11Q_1470"/>
<keyword evidence="4 7" id="KW-0812">Transmembrane</keyword>
<keyword evidence="6 7" id="KW-0472">Membrane</keyword>
<evidence type="ECO:0000256" key="2">
    <source>
        <dbReference type="ARBA" id="ARBA00022676"/>
    </source>
</evidence>
<dbReference type="PANTHER" id="PTHR48090">
    <property type="entry name" value="UNDECAPRENYL-PHOSPHATE 4-DEOXY-4-FORMAMIDO-L-ARABINOSE TRANSFERASE-RELATED"/>
    <property type="match status" value="1"/>
</dbReference>
<dbReference type="GO" id="GO:0005886">
    <property type="term" value="C:plasma membrane"/>
    <property type="evidence" value="ECO:0007669"/>
    <property type="project" value="TreeGrafter"/>
</dbReference>
<feature type="transmembrane region" description="Helical" evidence="7">
    <location>
        <begin position="263"/>
        <end position="285"/>
    </location>
</feature>
<dbReference type="Gene3D" id="3.90.550.10">
    <property type="entry name" value="Spore Coat Polysaccharide Biosynthesis Protein SpsA, Chain A"/>
    <property type="match status" value="1"/>
</dbReference>
<keyword evidence="5 7" id="KW-1133">Transmembrane helix</keyword>
<evidence type="ECO:0000256" key="6">
    <source>
        <dbReference type="ARBA" id="ARBA00023136"/>
    </source>
</evidence>
<dbReference type="CDD" id="cd04187">
    <property type="entry name" value="DPM1_like_bac"/>
    <property type="match status" value="1"/>
</dbReference>
<keyword evidence="2" id="KW-0328">Glycosyltransferase</keyword>
<evidence type="ECO:0000259" key="8">
    <source>
        <dbReference type="Pfam" id="PF00535"/>
    </source>
</evidence>
<dbReference type="eggNOG" id="COG0463">
    <property type="taxonomic scope" value="Bacteria"/>
</dbReference>
<reference evidence="9 10" key="1">
    <citation type="journal article" date="2013" name="ISME J.">
        <title>By their genes ye shall know them: genomic signatures of predatory bacteria.</title>
        <authorList>
            <person name="Pasternak Z."/>
            <person name="Pietrokovski S."/>
            <person name="Rotem O."/>
            <person name="Gophna U."/>
            <person name="Lurie-Weinberger M.N."/>
            <person name="Jurkevitch E."/>
        </authorList>
    </citation>
    <scope>NUCLEOTIDE SEQUENCE [LARGE SCALE GENOMIC DNA]</scope>
    <source>
        <strain evidence="9 10">JSS</strain>
    </source>
</reference>
<dbReference type="SUPFAM" id="SSF53448">
    <property type="entry name" value="Nucleotide-diphospho-sugar transferases"/>
    <property type="match status" value="1"/>
</dbReference>
<dbReference type="OrthoDB" id="5290879at2"/>
<dbReference type="KEGG" id="bex:A11Q_1470"/>
<evidence type="ECO:0000256" key="4">
    <source>
        <dbReference type="ARBA" id="ARBA00022692"/>
    </source>
</evidence>
<keyword evidence="10" id="KW-1185">Reference proteome</keyword>
<dbReference type="Proteomes" id="UP000012040">
    <property type="component" value="Chromosome"/>
</dbReference>
<dbReference type="PANTHER" id="PTHR48090:SF1">
    <property type="entry name" value="PROPHAGE BACTOPRENOL GLUCOSYL TRANSFERASE HOMOLOG"/>
    <property type="match status" value="1"/>
</dbReference>
<evidence type="ECO:0000256" key="3">
    <source>
        <dbReference type="ARBA" id="ARBA00022679"/>
    </source>
</evidence>
<feature type="domain" description="Glycosyltransferase 2-like" evidence="8">
    <location>
        <begin position="4"/>
        <end position="142"/>
    </location>
</feature>
<dbReference type="EMBL" id="CP003537">
    <property type="protein sequence ID" value="AGH95686.1"/>
    <property type="molecule type" value="Genomic_DNA"/>
</dbReference>
<dbReference type="InterPro" id="IPR029044">
    <property type="entry name" value="Nucleotide-diphossugar_trans"/>
</dbReference>
<dbReference type="Pfam" id="PF00535">
    <property type="entry name" value="Glycos_transf_2"/>
    <property type="match status" value="1"/>
</dbReference>
<accession>M4VCC7</accession>
<evidence type="ECO:0000256" key="5">
    <source>
        <dbReference type="ARBA" id="ARBA00022989"/>
    </source>
</evidence>
<organism evidence="9 10">
    <name type="scientific">Pseudobdellovibrio exovorus JSS</name>
    <dbReference type="NCBI Taxonomy" id="1184267"/>
    <lineage>
        <taxon>Bacteria</taxon>
        <taxon>Pseudomonadati</taxon>
        <taxon>Bdellovibrionota</taxon>
        <taxon>Bdellovibrionia</taxon>
        <taxon>Bdellovibrionales</taxon>
        <taxon>Pseudobdellovibrionaceae</taxon>
        <taxon>Pseudobdellovibrio</taxon>
    </lineage>
</organism>
<comment type="subcellular location">
    <subcellularLocation>
        <location evidence="1">Membrane</location>
        <topology evidence="1">Multi-pass membrane protein</topology>
    </subcellularLocation>
</comment>
<evidence type="ECO:0000313" key="10">
    <source>
        <dbReference type="Proteomes" id="UP000012040"/>
    </source>
</evidence>
<keyword evidence="3" id="KW-0808">Transferase</keyword>
<dbReference type="PATRIC" id="fig|1184267.3.peg.1487"/>
<feature type="transmembrane region" description="Helical" evidence="7">
    <location>
        <begin position="225"/>
        <end position="251"/>
    </location>
</feature>
<dbReference type="AlphaFoldDB" id="M4VCC7"/>
<dbReference type="HOGENOM" id="CLU_033536_0_0_7"/>
<sequence>MLVSIVIPCYGTPKTLYPLVNEINKIFQTQNADHEVILVNDACPLDSWSQIQNICLHEKKVRGINLSRNFGQHAAITCGLQYARGSRIIIMDCDLQDDPKYIPALIDKMNEGYDIVQARRIFRHESFFKRTQSWMFYKSLSVFLGVQLDYSVANYGIYSKTVVDHIIKLGDRMRFFPYLVSWLGFNSSKVEVVQNERVEGVSGYTLRKALKLAVDIAISSSGRPLYLCMLFGGMVSFFSILLGIIFVVRYFSIGLAPSGWTSMMVTILFSTGIIMFNMGIIGLYLNKVFEQTKNRPIFVVKDITGIDA</sequence>
<dbReference type="RefSeq" id="WP_015470176.1">
    <property type="nucleotide sequence ID" value="NC_020813.1"/>
</dbReference>
<name>M4VCC7_9BACT</name>
<dbReference type="InterPro" id="IPR050256">
    <property type="entry name" value="Glycosyltransferase_2"/>
</dbReference>
<dbReference type="InterPro" id="IPR001173">
    <property type="entry name" value="Glyco_trans_2-like"/>
</dbReference>
<protein>
    <recommendedName>
        <fullName evidence="8">Glycosyltransferase 2-like domain-containing protein</fullName>
    </recommendedName>
</protein>